<dbReference type="Pfam" id="PF04923">
    <property type="entry name" value="Ninjurin"/>
    <property type="match status" value="1"/>
</dbReference>
<accession>A0ABM1S788</accession>
<keyword evidence="8" id="KW-1185">Reference proteome</keyword>
<evidence type="ECO:0000256" key="4">
    <source>
        <dbReference type="ARBA" id="ARBA00022889"/>
    </source>
</evidence>
<dbReference type="RefSeq" id="XP_022239493.1">
    <property type="nucleotide sequence ID" value="XM_022383785.1"/>
</dbReference>
<proteinExistence type="inferred from homology"/>
<keyword evidence="6 7" id="KW-0472">Membrane</keyword>
<dbReference type="GeneID" id="106457760"/>
<protein>
    <submittedName>
        <fullName evidence="9">Ninjurin-2-like isoform X1</fullName>
    </submittedName>
</protein>
<reference evidence="9" key="1">
    <citation type="submission" date="2025-08" db="UniProtKB">
        <authorList>
            <consortium name="RefSeq"/>
        </authorList>
    </citation>
    <scope>IDENTIFICATION</scope>
    <source>
        <tissue evidence="9">Muscle</tissue>
    </source>
</reference>
<dbReference type="PANTHER" id="PTHR12316:SF17">
    <property type="entry name" value="NINJURIN C, ISOFORM D"/>
    <property type="match status" value="1"/>
</dbReference>
<comment type="similarity">
    <text evidence="2">Belongs to the ninjurin family.</text>
</comment>
<evidence type="ECO:0000256" key="5">
    <source>
        <dbReference type="ARBA" id="ARBA00022989"/>
    </source>
</evidence>
<keyword evidence="5 7" id="KW-1133">Transmembrane helix</keyword>
<dbReference type="InterPro" id="IPR007007">
    <property type="entry name" value="Ninjurin"/>
</dbReference>
<keyword evidence="4" id="KW-0130">Cell adhesion</keyword>
<evidence type="ECO:0000256" key="3">
    <source>
        <dbReference type="ARBA" id="ARBA00022692"/>
    </source>
</evidence>
<organism evidence="8 9">
    <name type="scientific">Limulus polyphemus</name>
    <name type="common">Atlantic horseshoe crab</name>
    <dbReference type="NCBI Taxonomy" id="6850"/>
    <lineage>
        <taxon>Eukaryota</taxon>
        <taxon>Metazoa</taxon>
        <taxon>Ecdysozoa</taxon>
        <taxon>Arthropoda</taxon>
        <taxon>Chelicerata</taxon>
        <taxon>Merostomata</taxon>
        <taxon>Xiphosura</taxon>
        <taxon>Limulidae</taxon>
        <taxon>Limulus</taxon>
    </lineage>
</organism>
<feature type="transmembrane region" description="Helical" evidence="7">
    <location>
        <begin position="129"/>
        <end position="149"/>
    </location>
</feature>
<evidence type="ECO:0000256" key="6">
    <source>
        <dbReference type="ARBA" id="ARBA00023136"/>
    </source>
</evidence>
<feature type="transmembrane region" description="Helical" evidence="7">
    <location>
        <begin position="84"/>
        <end position="109"/>
    </location>
</feature>
<evidence type="ECO:0000256" key="2">
    <source>
        <dbReference type="ARBA" id="ARBA00008141"/>
    </source>
</evidence>
<evidence type="ECO:0000313" key="9">
    <source>
        <dbReference type="RefSeq" id="XP_022239493.1"/>
    </source>
</evidence>
<dbReference type="PANTHER" id="PTHR12316">
    <property type="entry name" value="NINJURIN-RELATED"/>
    <property type="match status" value="1"/>
</dbReference>
<evidence type="ECO:0000256" key="7">
    <source>
        <dbReference type="SAM" id="Phobius"/>
    </source>
</evidence>
<gene>
    <name evidence="9" type="primary">LOC106457760</name>
</gene>
<comment type="subcellular location">
    <subcellularLocation>
        <location evidence="1">Membrane</location>
        <topology evidence="1">Multi-pass membrane protein</topology>
    </subcellularLocation>
</comment>
<dbReference type="Proteomes" id="UP000694941">
    <property type="component" value="Unplaced"/>
</dbReference>
<keyword evidence="3 7" id="KW-0812">Transmembrane</keyword>
<name>A0ABM1S788_LIMPO</name>
<evidence type="ECO:0000313" key="8">
    <source>
        <dbReference type="Proteomes" id="UP000694941"/>
    </source>
</evidence>
<evidence type="ECO:0000256" key="1">
    <source>
        <dbReference type="ARBA" id="ARBA00004141"/>
    </source>
</evidence>
<sequence>MPAYHELPTFNNGAWFWASEIEKKKEKDTAKKLAEDGSTSSMSMDVNLYVTRKTVAQGLMDVALLTANAAQLKHLLCHPDDHEYFIAAVFFISLSLTLQVIVGVILIVIGRWNVNVSKEQNRAEKFNNLIILLAFLVIVVNVLISAFGLKGPIFFE</sequence>